<accession>A0AAW0GYV0</accession>
<keyword evidence="2" id="KW-0812">Transmembrane</keyword>
<reference evidence="3 4" key="1">
    <citation type="journal article" date="2023" name="bioRxiv">
        <title>Conserved and derived expression patterns and positive selection on dental genes reveal complex evolutionary context of ever-growing rodent molars.</title>
        <authorList>
            <person name="Calamari Z.T."/>
            <person name="Song A."/>
            <person name="Cohen E."/>
            <person name="Akter M."/>
            <person name="Roy R.D."/>
            <person name="Hallikas O."/>
            <person name="Christensen M.M."/>
            <person name="Li P."/>
            <person name="Marangoni P."/>
            <person name="Jernvall J."/>
            <person name="Klein O.D."/>
        </authorList>
    </citation>
    <scope>NUCLEOTIDE SEQUENCE [LARGE SCALE GENOMIC DNA]</scope>
    <source>
        <strain evidence="3">V071</strain>
    </source>
</reference>
<feature type="non-terminal residue" evidence="3">
    <location>
        <position position="1"/>
    </location>
</feature>
<feature type="compositionally biased region" description="Basic and acidic residues" evidence="1">
    <location>
        <begin position="45"/>
        <end position="73"/>
    </location>
</feature>
<feature type="transmembrane region" description="Helical" evidence="2">
    <location>
        <begin position="132"/>
        <end position="153"/>
    </location>
</feature>
<evidence type="ECO:0000256" key="2">
    <source>
        <dbReference type="SAM" id="Phobius"/>
    </source>
</evidence>
<sequence length="155" mass="16614">SGETAAVESEQTKKQCANINKVNGGNKDQLSLGLSGKARVPSSSTEDKASTSGIKVDKKKEEGFLPPVYEHDIVPQPPANAHSTSTSHATDRGDNLQASEEITVHSTTVDHTRSLVTYTGHARGEHMLTLRLLLVATVVTPWTLCNILTLFLIPA</sequence>
<name>A0AAW0GYV0_MYOGA</name>
<keyword evidence="2" id="KW-0472">Membrane</keyword>
<feature type="region of interest" description="Disordered" evidence="1">
    <location>
        <begin position="1"/>
        <end position="93"/>
    </location>
</feature>
<keyword evidence="2" id="KW-1133">Transmembrane helix</keyword>
<keyword evidence="4" id="KW-1185">Reference proteome</keyword>
<evidence type="ECO:0000313" key="3">
    <source>
        <dbReference type="EMBL" id="KAK7795030.1"/>
    </source>
</evidence>
<dbReference type="AlphaFoldDB" id="A0AAW0GYV0"/>
<protein>
    <submittedName>
        <fullName evidence="3">Uncharacterized protein</fullName>
    </submittedName>
</protein>
<gene>
    <name evidence="3" type="ORF">U0070_007092</name>
</gene>
<evidence type="ECO:0000313" key="4">
    <source>
        <dbReference type="Proteomes" id="UP001488838"/>
    </source>
</evidence>
<dbReference type="EMBL" id="JBBHLL010004245">
    <property type="protein sequence ID" value="KAK7795030.1"/>
    <property type="molecule type" value="Genomic_DNA"/>
</dbReference>
<evidence type="ECO:0000256" key="1">
    <source>
        <dbReference type="SAM" id="MobiDB-lite"/>
    </source>
</evidence>
<organism evidence="3 4">
    <name type="scientific">Myodes glareolus</name>
    <name type="common">Bank vole</name>
    <name type="synonym">Clethrionomys glareolus</name>
    <dbReference type="NCBI Taxonomy" id="447135"/>
    <lineage>
        <taxon>Eukaryota</taxon>
        <taxon>Metazoa</taxon>
        <taxon>Chordata</taxon>
        <taxon>Craniata</taxon>
        <taxon>Vertebrata</taxon>
        <taxon>Euteleostomi</taxon>
        <taxon>Mammalia</taxon>
        <taxon>Eutheria</taxon>
        <taxon>Euarchontoglires</taxon>
        <taxon>Glires</taxon>
        <taxon>Rodentia</taxon>
        <taxon>Myomorpha</taxon>
        <taxon>Muroidea</taxon>
        <taxon>Cricetidae</taxon>
        <taxon>Arvicolinae</taxon>
        <taxon>Myodes</taxon>
    </lineage>
</organism>
<dbReference type="Proteomes" id="UP001488838">
    <property type="component" value="Unassembled WGS sequence"/>
</dbReference>
<proteinExistence type="predicted"/>
<comment type="caution">
    <text evidence="3">The sequence shown here is derived from an EMBL/GenBank/DDBJ whole genome shotgun (WGS) entry which is preliminary data.</text>
</comment>
<feature type="compositionally biased region" description="Polar residues" evidence="1">
    <location>
        <begin position="14"/>
        <end position="29"/>
    </location>
</feature>